<proteinExistence type="predicted"/>
<dbReference type="EMBL" id="JAWHQM010000008">
    <property type="protein sequence ID" value="KAK5628346.1"/>
    <property type="molecule type" value="Genomic_DNA"/>
</dbReference>
<evidence type="ECO:0000313" key="3">
    <source>
        <dbReference type="Proteomes" id="UP001305414"/>
    </source>
</evidence>
<sequence>MMVFGVAFQDSTAKGGWAINMLQYNTIRGEMQEAAESYGTPSSPTSRSRHTADVNDSNPLSPLFYSPALSPDTIHLLW</sequence>
<protein>
    <submittedName>
        <fullName evidence="2">Uncharacterized protein</fullName>
    </submittedName>
</protein>
<dbReference type="AlphaFoldDB" id="A0AAN7UN33"/>
<evidence type="ECO:0000313" key="2">
    <source>
        <dbReference type="EMBL" id="KAK5628346.1"/>
    </source>
</evidence>
<evidence type="ECO:0000256" key="1">
    <source>
        <dbReference type="SAM" id="MobiDB-lite"/>
    </source>
</evidence>
<gene>
    <name evidence="2" type="ORF">RRF57_004061</name>
</gene>
<keyword evidence="3" id="KW-1185">Reference proteome</keyword>
<dbReference type="Proteomes" id="UP001305414">
    <property type="component" value="Unassembled WGS sequence"/>
</dbReference>
<feature type="region of interest" description="Disordered" evidence="1">
    <location>
        <begin position="33"/>
        <end position="55"/>
    </location>
</feature>
<name>A0AAN7UN33_9PEZI</name>
<comment type="caution">
    <text evidence="2">The sequence shown here is derived from an EMBL/GenBank/DDBJ whole genome shotgun (WGS) entry which is preliminary data.</text>
</comment>
<accession>A0AAN7UN33</accession>
<reference evidence="2 3" key="1">
    <citation type="submission" date="2023-10" db="EMBL/GenBank/DDBJ databases">
        <title>Draft genome sequence of Xylaria bambusicola isolate GMP-LS, the root and basal stem rot pathogen of sugarcane in Indonesia.</title>
        <authorList>
            <person name="Selvaraj P."/>
            <person name="Muralishankar V."/>
            <person name="Muruganantham S."/>
            <person name="Sp S."/>
            <person name="Haryani S."/>
            <person name="Lau K.J.X."/>
            <person name="Naqvi N.I."/>
        </authorList>
    </citation>
    <scope>NUCLEOTIDE SEQUENCE [LARGE SCALE GENOMIC DNA]</scope>
    <source>
        <strain evidence="2">GMP-LS</strain>
    </source>
</reference>
<organism evidence="2 3">
    <name type="scientific">Xylaria bambusicola</name>
    <dbReference type="NCBI Taxonomy" id="326684"/>
    <lineage>
        <taxon>Eukaryota</taxon>
        <taxon>Fungi</taxon>
        <taxon>Dikarya</taxon>
        <taxon>Ascomycota</taxon>
        <taxon>Pezizomycotina</taxon>
        <taxon>Sordariomycetes</taxon>
        <taxon>Xylariomycetidae</taxon>
        <taxon>Xylariales</taxon>
        <taxon>Xylariaceae</taxon>
        <taxon>Xylaria</taxon>
    </lineage>
</organism>